<dbReference type="RefSeq" id="XP_016305702.1">
    <property type="nucleotide sequence ID" value="XM_016450216.1"/>
</dbReference>
<evidence type="ECO:0000313" key="6">
    <source>
        <dbReference type="Proteomes" id="UP000472260"/>
    </source>
</evidence>
<dbReference type="KEGG" id="sanh:107660797"/>
<dbReference type="GO" id="GO:0070840">
    <property type="term" value="F:dynein complex binding"/>
    <property type="evidence" value="ECO:0007669"/>
    <property type="project" value="TreeGrafter"/>
</dbReference>
<feature type="compositionally biased region" description="Polar residues" evidence="2">
    <location>
        <begin position="334"/>
        <end position="344"/>
    </location>
</feature>
<dbReference type="PANTHER" id="PTHR18874">
    <property type="entry name" value="CMF/LEK/CENP CELL DIVISION-RELATED"/>
    <property type="match status" value="1"/>
</dbReference>
<dbReference type="GeneID" id="107660797"/>
<feature type="compositionally biased region" description="Basic and acidic residues" evidence="2">
    <location>
        <begin position="550"/>
        <end position="570"/>
    </location>
</feature>
<dbReference type="Pfam" id="PF10481">
    <property type="entry name" value="CENP-F_N"/>
    <property type="match status" value="1"/>
</dbReference>
<feature type="region of interest" description="Disordered" evidence="2">
    <location>
        <begin position="677"/>
        <end position="703"/>
    </location>
</feature>
<evidence type="ECO:0000259" key="4">
    <source>
        <dbReference type="Pfam" id="PF10490"/>
    </source>
</evidence>
<feature type="region of interest" description="Disordered" evidence="2">
    <location>
        <begin position="512"/>
        <end position="641"/>
    </location>
</feature>
<dbReference type="GO" id="GO:0005634">
    <property type="term" value="C:nucleus"/>
    <property type="evidence" value="ECO:0007669"/>
    <property type="project" value="TreeGrafter"/>
</dbReference>
<dbReference type="Pfam" id="PF10490">
    <property type="entry name" value="CENP-F_C_Rb_bdg"/>
    <property type="match status" value="1"/>
</dbReference>
<feature type="region of interest" description="Disordered" evidence="2">
    <location>
        <begin position="1403"/>
        <end position="1474"/>
    </location>
</feature>
<feature type="compositionally biased region" description="Basic and acidic residues" evidence="2">
    <location>
        <begin position="345"/>
        <end position="355"/>
    </location>
</feature>
<protein>
    <submittedName>
        <fullName evidence="5">Centromere protein F-like</fullName>
    </submittedName>
</protein>
<feature type="compositionally biased region" description="Acidic residues" evidence="2">
    <location>
        <begin position="1711"/>
        <end position="1720"/>
    </location>
</feature>
<dbReference type="InterPro" id="IPR018302">
    <property type="entry name" value="CenpF/LEK1_Rb-prot-bd"/>
</dbReference>
<feature type="coiled-coil region" evidence="1">
    <location>
        <begin position="20"/>
        <end position="68"/>
    </location>
</feature>
<evidence type="ECO:0000256" key="1">
    <source>
        <dbReference type="SAM" id="Coils"/>
    </source>
</evidence>
<feature type="region of interest" description="Disordered" evidence="2">
    <location>
        <begin position="1573"/>
        <end position="1600"/>
    </location>
</feature>
<feature type="region of interest" description="Disordered" evidence="2">
    <location>
        <begin position="1699"/>
        <end position="1720"/>
    </location>
</feature>
<evidence type="ECO:0000313" key="5">
    <source>
        <dbReference type="Ensembl" id="ENSSANP00000051980.1"/>
    </source>
</evidence>
<reference evidence="5" key="1">
    <citation type="submission" date="2025-05" db="UniProtKB">
        <authorList>
            <consortium name="Ensembl"/>
        </authorList>
    </citation>
    <scope>IDENTIFICATION</scope>
</reference>
<evidence type="ECO:0000256" key="2">
    <source>
        <dbReference type="SAM" id="MobiDB-lite"/>
    </source>
</evidence>
<dbReference type="Ensembl" id="ENSSANT00000055255.1">
    <property type="protein sequence ID" value="ENSSANP00000051980.1"/>
    <property type="gene ID" value="ENSSANG00000026019.1"/>
</dbReference>
<dbReference type="InterPro" id="IPR018463">
    <property type="entry name" value="Centromere_CenpF_N"/>
</dbReference>
<gene>
    <name evidence="5" type="primary">LOC107660797</name>
</gene>
<keyword evidence="1" id="KW-0175">Coiled coil</keyword>
<dbReference type="GO" id="GO:0008017">
    <property type="term" value="F:microtubule binding"/>
    <property type="evidence" value="ECO:0007669"/>
    <property type="project" value="InterPro"/>
</dbReference>
<feature type="region of interest" description="Disordered" evidence="2">
    <location>
        <begin position="151"/>
        <end position="216"/>
    </location>
</feature>
<feature type="domain" description="Centromere protein Cenp-F N-terminal" evidence="3">
    <location>
        <begin position="1"/>
        <end position="152"/>
    </location>
</feature>
<feature type="compositionally biased region" description="Basic residues" evidence="2">
    <location>
        <begin position="526"/>
        <end position="535"/>
    </location>
</feature>
<feature type="coiled-coil region" evidence="1">
    <location>
        <begin position="1268"/>
        <end position="1302"/>
    </location>
</feature>
<dbReference type="GO" id="GO:0000278">
    <property type="term" value="P:mitotic cell cycle"/>
    <property type="evidence" value="ECO:0007669"/>
    <property type="project" value="TreeGrafter"/>
</dbReference>
<feature type="compositionally biased region" description="Basic residues" evidence="2">
    <location>
        <begin position="688"/>
        <end position="697"/>
    </location>
</feature>
<feature type="coiled-coil region" evidence="1">
    <location>
        <begin position="1173"/>
        <end position="1200"/>
    </location>
</feature>
<feature type="compositionally biased region" description="Basic and acidic residues" evidence="2">
    <location>
        <begin position="677"/>
        <end position="687"/>
    </location>
</feature>
<feature type="compositionally biased region" description="Polar residues" evidence="2">
    <location>
        <begin position="607"/>
        <end position="634"/>
    </location>
</feature>
<feature type="domain" description="Kinetochore protein Cenp-F/LEK1 Rb protein-binding" evidence="4">
    <location>
        <begin position="1662"/>
        <end position="1694"/>
    </location>
</feature>
<dbReference type="GO" id="GO:0010389">
    <property type="term" value="P:regulation of G2/M transition of mitotic cell cycle"/>
    <property type="evidence" value="ECO:0007669"/>
    <property type="project" value="TreeGrafter"/>
</dbReference>
<accession>A0A671P079</accession>
<dbReference type="GO" id="GO:0000775">
    <property type="term" value="C:chromosome, centromeric region"/>
    <property type="evidence" value="ECO:0007669"/>
    <property type="project" value="InterPro"/>
</dbReference>
<proteinExistence type="predicted"/>
<dbReference type="Proteomes" id="UP000472260">
    <property type="component" value="Unassembled WGS sequence"/>
</dbReference>
<feature type="compositionally biased region" description="Basic and acidic residues" evidence="2">
    <location>
        <begin position="1403"/>
        <end position="1412"/>
    </location>
</feature>
<dbReference type="GO" id="GO:0000922">
    <property type="term" value="C:spindle pole"/>
    <property type="evidence" value="ECO:0007669"/>
    <property type="project" value="TreeGrafter"/>
</dbReference>
<feature type="region of interest" description="Disordered" evidence="2">
    <location>
        <begin position="415"/>
        <end position="437"/>
    </location>
</feature>
<evidence type="ECO:0000259" key="3">
    <source>
        <dbReference type="Pfam" id="PF10481"/>
    </source>
</evidence>
<dbReference type="Ensembl" id="ENSSANT00000055260.1">
    <property type="protein sequence ID" value="ENSSANP00000051983.1"/>
    <property type="gene ID" value="ENSSANG00000026019.1"/>
</dbReference>
<feature type="region of interest" description="Disordered" evidence="2">
    <location>
        <begin position="332"/>
        <end position="355"/>
    </location>
</feature>
<sequence>MSWAGDDWTVGLTGHVLQKVQQLQAQNEKLGKEKQQRQLQLDNSEAALHKQKQKYEEVRVELATVQRELGGVREVVQVEVRARERLSHDLQVKTGEVYSLEGQLESARKLTQNLTQEIKRLEAELEKQQKGNGSGESMLFSTPCWNMSSPWDNNGGFRVESESKTQHARQQLQFGDVPKPSAGGASSPFPQQPHKSPPLRQHIRQSEPSTPSSLFPWEREDLWSTPKGRPASSVSSSDVIIKNSDSGMEEALRNEIDELRVSDLQREAQLESERLRDVESRLAQANREISTKEQTLMRTQDQLTRAQTRITQETDRAQASEQKVKHLQEELKCQRQNAETSRCNAEQRRKDMEREHQRELLELQRERQTQERQHQQESNRLNQEIQQARTLHNTLQAQHDKVCLQKQSLERDLEDVRGKLKNTESDLKESQKRETQTEAKLTEALRDCESLTVSLGQTKKQEKALQEEVKRLTEELALALKLIKELQAQLAAPPAVAAPHFSSAGDCFSPSVSLHHDRSPPYNHSSQRKKAPKTGRTREEETIKYPSGREPGEGIDSEHIGKFDSEESQKFKGKGIRTHPSDSLRLSETDVETTVTEQDTGIEDVDTNSFTSESTSGTMPKSESDISCSLQVDDTSGKTEKCDSAPLKDLKKENMELHDELRDLKYELQKRLEDLETQRRAESEARTKLKQLNRKHSTQTEQQRAKALELKDSVTKLEAQLEQEKKESTKLRENLHALEREAEKGLEEIERDQEEDTQLKNVLAEMERKETCMEEEMTRMKKDLQDLQLKLAQEWEEREREREEVRKRIRKEEVEVLKIVQLQEELDNLRKSQSLEEKISKDNLPVTYLQLEHHPNTDKNPAVTENKDLVASPDSQESICDSVNLQNTVVCKETRTVELIMDLGAQTKPTEDKTSVAEMGRTQTLSKGASDLDSTTVLVLEVERLRAARDQESEKAKLAQGKLEDLHKQVTTQTKHLTQAFESQSKHIENLLKELHDKDCAIQKQSEELQKCQEKICLLEEEKHTRMNIAPNEVSTPPELSTEISRELSCDSVFSNTSISDHEMFSDDTQPILKEKFSRPTVQLPVSQNTDHTNTSKITDKLQVTEAIKPHELCLASDVHCGNALNSSAVSEAPGLSEVIDENATSLLQDEQLDFLNFQNHVPQHSTGDLKELERVTKELQDAQLELNVLKAQNSELALQGGVIQEEVLTVKRENEELKLKLKHLGKDTCATQDAALLLENTGNEELSSTKEGLQSGSPIGQELTVLHANSKAEIQSLQEQIQALQEQIQHLSEQNRKQAEELELWKFSEETVGNNSPSIVLKEFELYLPCSPRKMHTQSQMTRTKMHQCTVRDVTHRSGLADMNDQTNLGEHVSLGTQMTHDVRESQGPVEDLTTGNEKVMTKEHAEHRCESSSFNYKSHKSPPVWVSDIMSSNTKDKLSPPQTKPTDYSNSDSQPIASVSPEDQTKVADASADNQKDALISVSITTKYQTEVIKSNPFTESYGTTDSQNSDVLCTEHNEIETMETLDLDKQGHCHGETTDEKNKHVEKPIKNESAQCQMVEVRKVRTEVKSVSTQTEESQELILGDKQPPVHACTQKDGDQLETVQDKGDKEPADSPPLSLIPQSVTNQLLLSSVFPMNNPAHLAERIRQSHSRMSAAYDETEYEPYGLPEVVMKGFADIPSGPACPYVLRRGLLGTDAMPLPRREATPQEEDDDIEP</sequence>
<keyword evidence="6" id="KW-1185">Reference proteome</keyword>
<feature type="compositionally biased region" description="Polar residues" evidence="2">
    <location>
        <begin position="1442"/>
        <end position="1459"/>
    </location>
</feature>
<dbReference type="PANTHER" id="PTHR18874:SF10">
    <property type="entry name" value="CENTROMERE PROTEIN F"/>
    <property type="match status" value="1"/>
</dbReference>
<dbReference type="InterPro" id="IPR043513">
    <property type="entry name" value="Cenp-F"/>
</dbReference>
<dbReference type="OrthoDB" id="10255522at2759"/>
<feature type="coiled-coil region" evidence="1">
    <location>
        <begin position="104"/>
        <end position="131"/>
    </location>
</feature>
<feature type="compositionally biased region" description="Basic and acidic residues" evidence="2">
    <location>
        <begin position="579"/>
        <end position="588"/>
    </location>
</feature>
<feature type="coiled-coil region" evidence="1">
    <location>
        <begin position="942"/>
        <end position="1008"/>
    </location>
</feature>
<name>A0A671P079_9TELE</name>
<organism evidence="5 6">
    <name type="scientific">Sinocyclocheilus anshuiensis</name>
    <dbReference type="NCBI Taxonomy" id="1608454"/>
    <lineage>
        <taxon>Eukaryota</taxon>
        <taxon>Metazoa</taxon>
        <taxon>Chordata</taxon>
        <taxon>Craniata</taxon>
        <taxon>Vertebrata</taxon>
        <taxon>Euteleostomi</taxon>
        <taxon>Actinopterygii</taxon>
        <taxon>Neopterygii</taxon>
        <taxon>Teleostei</taxon>
        <taxon>Ostariophysi</taxon>
        <taxon>Cypriniformes</taxon>
        <taxon>Cyprinidae</taxon>
        <taxon>Cyprininae</taxon>
        <taxon>Sinocyclocheilus</taxon>
    </lineage>
</organism>
<dbReference type="GO" id="GO:0051310">
    <property type="term" value="P:metaphase chromosome alignment"/>
    <property type="evidence" value="ECO:0007669"/>
    <property type="project" value="TreeGrafter"/>
</dbReference>